<dbReference type="Proteomes" id="UP000625711">
    <property type="component" value="Unassembled WGS sequence"/>
</dbReference>
<keyword evidence="2" id="KW-1185">Reference proteome</keyword>
<dbReference type="AlphaFoldDB" id="A0A834IGR7"/>
<proteinExistence type="predicted"/>
<evidence type="ECO:0000313" key="1">
    <source>
        <dbReference type="EMBL" id="KAF7280490.1"/>
    </source>
</evidence>
<comment type="caution">
    <text evidence="1">The sequence shown here is derived from an EMBL/GenBank/DDBJ whole genome shotgun (WGS) entry which is preliminary data.</text>
</comment>
<protein>
    <submittedName>
        <fullName evidence="1">Uncharacterized protein</fullName>
    </submittedName>
</protein>
<name>A0A834IGR7_RHYFE</name>
<gene>
    <name evidence="1" type="ORF">GWI33_005831</name>
</gene>
<reference evidence="1" key="1">
    <citation type="submission" date="2020-08" db="EMBL/GenBank/DDBJ databases">
        <title>Genome sequencing and assembly of the red palm weevil Rhynchophorus ferrugineus.</title>
        <authorList>
            <person name="Dias G.B."/>
            <person name="Bergman C.M."/>
            <person name="Manee M."/>
        </authorList>
    </citation>
    <scope>NUCLEOTIDE SEQUENCE</scope>
    <source>
        <strain evidence="1">AA-2017</strain>
        <tissue evidence="1">Whole larva</tissue>
    </source>
</reference>
<accession>A0A834IGR7</accession>
<organism evidence="1 2">
    <name type="scientific">Rhynchophorus ferrugineus</name>
    <name type="common">Red palm weevil</name>
    <name type="synonym">Curculio ferrugineus</name>
    <dbReference type="NCBI Taxonomy" id="354439"/>
    <lineage>
        <taxon>Eukaryota</taxon>
        <taxon>Metazoa</taxon>
        <taxon>Ecdysozoa</taxon>
        <taxon>Arthropoda</taxon>
        <taxon>Hexapoda</taxon>
        <taxon>Insecta</taxon>
        <taxon>Pterygota</taxon>
        <taxon>Neoptera</taxon>
        <taxon>Endopterygota</taxon>
        <taxon>Coleoptera</taxon>
        <taxon>Polyphaga</taxon>
        <taxon>Cucujiformia</taxon>
        <taxon>Curculionidae</taxon>
        <taxon>Dryophthorinae</taxon>
        <taxon>Rhynchophorus</taxon>
    </lineage>
</organism>
<dbReference type="EMBL" id="JAACXV010000291">
    <property type="protein sequence ID" value="KAF7280490.1"/>
    <property type="molecule type" value="Genomic_DNA"/>
</dbReference>
<sequence>MEITSRTSKSACPLGSFFLVDRILKIFKYILATPSKCQQYPSENVKVLILFPHQAGAVSRKQHHFVGLFSKW</sequence>
<evidence type="ECO:0000313" key="2">
    <source>
        <dbReference type="Proteomes" id="UP000625711"/>
    </source>
</evidence>